<name>A0A645DFH4_9ZZZZ</name>
<evidence type="ECO:0000259" key="3">
    <source>
        <dbReference type="PROSITE" id="PS51352"/>
    </source>
</evidence>
<dbReference type="PANTHER" id="PTHR12151">
    <property type="entry name" value="ELECTRON TRANSPORT PROTIN SCO1/SENC FAMILY MEMBER"/>
    <property type="match status" value="1"/>
</dbReference>
<dbReference type="PROSITE" id="PS51352">
    <property type="entry name" value="THIOREDOXIN_2"/>
    <property type="match status" value="1"/>
</dbReference>
<reference evidence="4" key="1">
    <citation type="submission" date="2019-08" db="EMBL/GenBank/DDBJ databases">
        <authorList>
            <person name="Kucharzyk K."/>
            <person name="Murdoch R.W."/>
            <person name="Higgins S."/>
            <person name="Loffler F."/>
        </authorList>
    </citation>
    <scope>NUCLEOTIDE SEQUENCE</scope>
</reference>
<evidence type="ECO:0000256" key="1">
    <source>
        <dbReference type="ARBA" id="ARBA00010996"/>
    </source>
</evidence>
<dbReference type="EMBL" id="VSSQ01035382">
    <property type="protein sequence ID" value="MPM87583.1"/>
    <property type="molecule type" value="Genomic_DNA"/>
</dbReference>
<accession>A0A645DFH4</accession>
<dbReference type="InterPro" id="IPR013766">
    <property type="entry name" value="Thioredoxin_domain"/>
</dbReference>
<comment type="similarity">
    <text evidence="1">Belongs to the SCO1/2 family.</text>
</comment>
<dbReference type="Gene3D" id="3.40.30.10">
    <property type="entry name" value="Glutaredoxin"/>
    <property type="match status" value="1"/>
</dbReference>
<gene>
    <name evidence="4" type="ORF">SDC9_134683</name>
</gene>
<evidence type="ECO:0000256" key="2">
    <source>
        <dbReference type="ARBA" id="ARBA00023008"/>
    </source>
</evidence>
<dbReference type="InterPro" id="IPR003782">
    <property type="entry name" value="SCO1/SenC"/>
</dbReference>
<dbReference type="CDD" id="cd02968">
    <property type="entry name" value="SCO"/>
    <property type="match status" value="1"/>
</dbReference>
<comment type="caution">
    <text evidence="4">The sequence shown here is derived from an EMBL/GenBank/DDBJ whole genome shotgun (WGS) entry which is preliminary data.</text>
</comment>
<organism evidence="4">
    <name type="scientific">bioreactor metagenome</name>
    <dbReference type="NCBI Taxonomy" id="1076179"/>
    <lineage>
        <taxon>unclassified sequences</taxon>
        <taxon>metagenomes</taxon>
        <taxon>ecological metagenomes</taxon>
    </lineage>
</organism>
<dbReference type="InterPro" id="IPR036249">
    <property type="entry name" value="Thioredoxin-like_sf"/>
</dbReference>
<feature type="domain" description="Thioredoxin" evidence="3">
    <location>
        <begin position="108"/>
        <end position="270"/>
    </location>
</feature>
<sequence length="271" mass="29286">MDLSGRGGGIEPGLLLVRLQAVAQLFRRACAQDFSFFPDPPERAVCGAAGGSLCAVSESQRMSMNKRDVVLNRFARWGASAASMAAVGMLLTACSPSAKAPSFQGVDVTGAEYAKDFQLPDQDGKVRTMKDFAGKVVVVFFGYTQCPDVCPTTLSELAEVKRSLGEDGKRLQGVFVTVDPERDTPEVLKAYMTNFDPTFVGLIGTPEQTAAVAKDFKIYYKKVDGKTPTSYTMDHSAGSYIYDTKGRLRVYHRYGSGAQALQSDVKALLAE</sequence>
<protein>
    <recommendedName>
        <fullName evidence="3">Thioredoxin domain-containing protein</fullName>
    </recommendedName>
</protein>
<proteinExistence type="inferred from homology"/>
<dbReference type="Pfam" id="PF02630">
    <property type="entry name" value="SCO1-SenC"/>
    <property type="match status" value="1"/>
</dbReference>
<evidence type="ECO:0000313" key="4">
    <source>
        <dbReference type="EMBL" id="MPM87583.1"/>
    </source>
</evidence>
<dbReference type="AlphaFoldDB" id="A0A645DFH4"/>
<keyword evidence="2" id="KW-0186">Copper</keyword>
<dbReference type="FunFam" id="3.40.30.10:FF:000013">
    <property type="entry name" value="Blast:Protein SCO1 homolog, mitochondrial"/>
    <property type="match status" value="1"/>
</dbReference>
<dbReference type="SUPFAM" id="SSF52833">
    <property type="entry name" value="Thioredoxin-like"/>
    <property type="match status" value="1"/>
</dbReference>
<dbReference type="PANTHER" id="PTHR12151:SF25">
    <property type="entry name" value="LINALOOL DEHYDRATASE_ISOMERASE DOMAIN-CONTAINING PROTEIN"/>
    <property type="match status" value="1"/>
</dbReference>